<proteinExistence type="predicted"/>
<reference evidence="1 2" key="1">
    <citation type="submission" date="2024-10" db="EMBL/GenBank/DDBJ databases">
        <title>The Natural Products Discovery Center: Release of the First 8490 Sequenced Strains for Exploring Actinobacteria Biosynthetic Diversity.</title>
        <authorList>
            <person name="Kalkreuter E."/>
            <person name="Kautsar S.A."/>
            <person name="Yang D."/>
            <person name="Bader C.D."/>
            <person name="Teijaro C.N."/>
            <person name="Fluegel L."/>
            <person name="Davis C.M."/>
            <person name="Simpson J.R."/>
            <person name="Lauterbach L."/>
            <person name="Steele A.D."/>
            <person name="Gui C."/>
            <person name="Meng S."/>
            <person name="Li G."/>
            <person name="Viehrig K."/>
            <person name="Ye F."/>
            <person name="Su P."/>
            <person name="Kiefer A.F."/>
            <person name="Nichols A."/>
            <person name="Cepeda A.J."/>
            <person name="Yan W."/>
            <person name="Fan B."/>
            <person name="Jiang Y."/>
            <person name="Adhikari A."/>
            <person name="Zheng C.-J."/>
            <person name="Schuster L."/>
            <person name="Cowan T.M."/>
            <person name="Smanski M.J."/>
            <person name="Chevrette M.G."/>
            <person name="De Carvalho L.P.S."/>
            <person name="Shen B."/>
        </authorList>
    </citation>
    <scope>NUCLEOTIDE SEQUENCE [LARGE SCALE GENOMIC DNA]</scope>
    <source>
        <strain evidence="1 2">NPDC001281</strain>
    </source>
</reference>
<evidence type="ECO:0000313" key="2">
    <source>
        <dbReference type="Proteomes" id="UP001602119"/>
    </source>
</evidence>
<sequence>MRYVIMGDAPLAVTRDDVRRPRRRAVNPDNEHLARNVPTSQHLAGNRDANVMFRKFTTHRRAISGDLIRCSRSSFPGRMTKKSDFHSAGIP</sequence>
<evidence type="ECO:0000313" key="1">
    <source>
        <dbReference type="EMBL" id="MFF4775342.1"/>
    </source>
</evidence>
<protein>
    <submittedName>
        <fullName evidence="1">Uncharacterized protein</fullName>
    </submittedName>
</protein>
<name>A0ABW6VB55_MICFU</name>
<keyword evidence="2" id="KW-1185">Reference proteome</keyword>
<accession>A0ABW6VB55</accession>
<dbReference type="RefSeq" id="WP_157544847.1">
    <property type="nucleotide sequence ID" value="NZ_JBIAXI010000012.1"/>
</dbReference>
<organism evidence="1 2">
    <name type="scientific">Microtetraspora fusca</name>
    <dbReference type="NCBI Taxonomy" id="1997"/>
    <lineage>
        <taxon>Bacteria</taxon>
        <taxon>Bacillati</taxon>
        <taxon>Actinomycetota</taxon>
        <taxon>Actinomycetes</taxon>
        <taxon>Streptosporangiales</taxon>
        <taxon>Streptosporangiaceae</taxon>
        <taxon>Microtetraspora</taxon>
    </lineage>
</organism>
<dbReference type="Proteomes" id="UP001602119">
    <property type="component" value="Unassembled WGS sequence"/>
</dbReference>
<comment type="caution">
    <text evidence="1">The sequence shown here is derived from an EMBL/GenBank/DDBJ whole genome shotgun (WGS) entry which is preliminary data.</text>
</comment>
<gene>
    <name evidence="1" type="ORF">ACFY05_21030</name>
</gene>
<dbReference type="EMBL" id="JBIAXI010000012">
    <property type="protein sequence ID" value="MFF4775342.1"/>
    <property type="molecule type" value="Genomic_DNA"/>
</dbReference>